<evidence type="ECO:0000313" key="2">
    <source>
        <dbReference type="EMBL" id="CCX16517.1"/>
    </source>
</evidence>
<name>U4LBE3_PYROM</name>
<dbReference type="AlphaFoldDB" id="U4LBE3"/>
<reference evidence="2 3" key="1">
    <citation type="journal article" date="2013" name="PLoS Genet.">
        <title>The genome and development-dependent transcriptomes of Pyronema confluens: a window into fungal evolution.</title>
        <authorList>
            <person name="Traeger S."/>
            <person name="Altegoer F."/>
            <person name="Freitag M."/>
            <person name="Gabaldon T."/>
            <person name="Kempken F."/>
            <person name="Kumar A."/>
            <person name="Marcet-Houben M."/>
            <person name="Poggeler S."/>
            <person name="Stajich J.E."/>
            <person name="Nowrousian M."/>
        </authorList>
    </citation>
    <scope>NUCLEOTIDE SEQUENCE [LARGE SCALE GENOMIC DNA]</scope>
    <source>
        <strain evidence="3">CBS 100304</strain>
        <tissue evidence="2">Vegetative mycelium</tissue>
    </source>
</reference>
<dbReference type="Proteomes" id="UP000018144">
    <property type="component" value="Unassembled WGS sequence"/>
</dbReference>
<dbReference type="EMBL" id="HF936418">
    <property type="protein sequence ID" value="CCX16517.1"/>
    <property type="molecule type" value="Genomic_DNA"/>
</dbReference>
<feature type="region of interest" description="Disordered" evidence="1">
    <location>
        <begin position="26"/>
        <end position="45"/>
    </location>
</feature>
<proteinExistence type="predicted"/>
<organism evidence="2 3">
    <name type="scientific">Pyronema omphalodes (strain CBS 100304)</name>
    <name type="common">Pyronema confluens</name>
    <dbReference type="NCBI Taxonomy" id="1076935"/>
    <lineage>
        <taxon>Eukaryota</taxon>
        <taxon>Fungi</taxon>
        <taxon>Dikarya</taxon>
        <taxon>Ascomycota</taxon>
        <taxon>Pezizomycotina</taxon>
        <taxon>Pezizomycetes</taxon>
        <taxon>Pezizales</taxon>
        <taxon>Pyronemataceae</taxon>
        <taxon>Pyronema</taxon>
    </lineage>
</organism>
<keyword evidence="3" id="KW-1185">Reference proteome</keyword>
<protein>
    <submittedName>
        <fullName evidence="2">Uncharacterized protein</fullName>
    </submittedName>
</protein>
<sequence>MQANRNHVSHWSLSFKVLIPDPCALSPEVSSRQPGKSYKRPHILV</sequence>
<accession>U4LBE3</accession>
<evidence type="ECO:0000256" key="1">
    <source>
        <dbReference type="SAM" id="MobiDB-lite"/>
    </source>
</evidence>
<gene>
    <name evidence="2" type="ORF">PCON_03160</name>
</gene>
<evidence type="ECO:0000313" key="3">
    <source>
        <dbReference type="Proteomes" id="UP000018144"/>
    </source>
</evidence>